<evidence type="ECO:0000313" key="6">
    <source>
        <dbReference type="EMBL" id="KAF2668558.1"/>
    </source>
</evidence>
<feature type="region of interest" description="Disordered" evidence="3">
    <location>
        <begin position="325"/>
        <end position="354"/>
    </location>
</feature>
<feature type="compositionally biased region" description="Low complexity" evidence="3">
    <location>
        <begin position="128"/>
        <end position="139"/>
    </location>
</feature>
<evidence type="ECO:0000256" key="3">
    <source>
        <dbReference type="SAM" id="MobiDB-lite"/>
    </source>
</evidence>
<dbReference type="CDD" id="cd00882">
    <property type="entry name" value="Ras_like_GTPase"/>
    <property type="match status" value="1"/>
</dbReference>
<proteinExistence type="predicted"/>
<evidence type="ECO:0000256" key="2">
    <source>
        <dbReference type="PROSITE-ProRule" id="PRU00168"/>
    </source>
</evidence>
<sequence length="918" mass="101903">MARPRGQSGRAEHSSKPSAIDTSVTNAHRPPLKSRALSAPLVPKGTLPSPLQERGNGFGPVAATNPGDVVDEEIANDPFFQRYSLPHNGDDSDEDDEAPSSEGRIDSVLSPTSSTASLLRPESTTGEPLLSPSSPRSPRYWNSSQSTKPQLQAVNIAVVGASQVGKSTFIRQALDWEDLPDTPFTQRKVQMDGTVYVVRLIEIGFGDLDLDDEKCICWPDVIRNTPVPHIDGAFTLYDVTCKDSLIQVPETLNGLYNAKIPFLLVACKCDHSPNLTPVNPDQVDADARAQIGSIRTLRTSEAAPDTQKRCVAVLLRAIAAVRSQQLNSAPNRRRANSSAIHSQNTPVSPPLQKHHRANSEMSMNMYRGTQRTNNSSRFRPEINPPLSTRSQSHQNLPANAGSRTYGDGTRQHDFVSNGDDLEMNPKSPGIASPLQGDSFEDLVTRLLSPLRLKADTQFASVFLALYRLFASPGQLLDTIIKSFDALNSNSIPQMIKAAAQQRHLSVLEIWTSNYPGDFAHPYSSMKLQSFVTRIANSPLFIAASQELAANLEYISEDDDTDWAFCDRDRSNVPINKGSLNLITKNLSGMNLASMADKSASQTPVSPTTIGNSSMSSSQSHLSFVEQAIRQATHLTPTPRFPLNKLQWHLLMDAPEDVIANEMSRMDWTMFCSIRPRDLVRHVSLSGAAKANCRALENVERMIDHFNHVALWTVNMILLRDKPKHRALMLEKLMRVARELRRMNNYNGAGAVVAGINNVAIQRLHSTKELINPAIGKDFLKLNILMAPEKSHSAYRLAWENTSGPRIPYLPIHRRDLIHAAESNRTFIGEEDDSKIGQTVNYRERRINWKKFEIMGAVVVSMAKAKDAPNPGVSRNDEIKSLLIDVEIERDDEKLWERSRLVEPSPSDSKTRSFPWPKR</sequence>
<feature type="region of interest" description="Disordered" evidence="3">
    <location>
        <begin position="896"/>
        <end position="918"/>
    </location>
</feature>
<dbReference type="CDD" id="cd06224">
    <property type="entry name" value="REM"/>
    <property type="match status" value="1"/>
</dbReference>
<dbReference type="PANTHER" id="PTHR23113:SF348">
    <property type="entry name" value="GUANYL-NUCLEOTIDE EXCHANGE FACTOR RASGEF, PUTATIVE (AFU_ORTHOLOGUE AFUA_1G04700)-RELATED"/>
    <property type="match status" value="1"/>
</dbReference>
<evidence type="ECO:0000259" key="5">
    <source>
        <dbReference type="PROSITE" id="PS50212"/>
    </source>
</evidence>
<organism evidence="6 7">
    <name type="scientific">Microthyrium microscopicum</name>
    <dbReference type="NCBI Taxonomy" id="703497"/>
    <lineage>
        <taxon>Eukaryota</taxon>
        <taxon>Fungi</taxon>
        <taxon>Dikarya</taxon>
        <taxon>Ascomycota</taxon>
        <taxon>Pezizomycotina</taxon>
        <taxon>Dothideomycetes</taxon>
        <taxon>Dothideomycetes incertae sedis</taxon>
        <taxon>Microthyriales</taxon>
        <taxon>Microthyriaceae</taxon>
        <taxon>Microthyrium</taxon>
    </lineage>
</organism>
<feature type="compositionally biased region" description="Polar residues" evidence="3">
    <location>
        <begin position="325"/>
        <end position="346"/>
    </location>
</feature>
<dbReference type="InterPro" id="IPR000651">
    <property type="entry name" value="Ras-like_Gua-exchang_fac_N"/>
</dbReference>
<accession>A0A6A6UBS5</accession>
<dbReference type="PROSITE" id="PS50009">
    <property type="entry name" value="RASGEF_CAT"/>
    <property type="match status" value="1"/>
</dbReference>
<feature type="domain" description="Ras-GEF" evidence="4">
    <location>
        <begin position="654"/>
        <end position="904"/>
    </location>
</feature>
<feature type="compositionally biased region" description="Polar residues" evidence="3">
    <location>
        <begin position="385"/>
        <end position="397"/>
    </location>
</feature>
<dbReference type="Gene3D" id="1.20.870.10">
    <property type="entry name" value="Son of sevenless (SoS) protein Chain: S domain 1"/>
    <property type="match status" value="1"/>
</dbReference>
<dbReference type="Gene3D" id="1.10.840.10">
    <property type="entry name" value="Ras guanine-nucleotide exchange factors catalytic domain"/>
    <property type="match status" value="1"/>
</dbReference>
<dbReference type="SMART" id="SM00147">
    <property type="entry name" value="RasGEF"/>
    <property type="match status" value="1"/>
</dbReference>
<dbReference type="InterPro" id="IPR001895">
    <property type="entry name" value="RASGEF_cat_dom"/>
</dbReference>
<dbReference type="Proteomes" id="UP000799302">
    <property type="component" value="Unassembled WGS sequence"/>
</dbReference>
<keyword evidence="7" id="KW-1185">Reference proteome</keyword>
<gene>
    <name evidence="6" type="ORF">BT63DRAFT_433284</name>
</gene>
<protein>
    <submittedName>
        <fullName evidence="6">Ras GEF</fullName>
    </submittedName>
</protein>
<dbReference type="Gene3D" id="3.40.50.300">
    <property type="entry name" value="P-loop containing nucleotide triphosphate hydrolases"/>
    <property type="match status" value="1"/>
</dbReference>
<dbReference type="GO" id="GO:0005085">
    <property type="term" value="F:guanyl-nucleotide exchange factor activity"/>
    <property type="evidence" value="ECO:0007669"/>
    <property type="project" value="UniProtKB-KW"/>
</dbReference>
<feature type="region of interest" description="Disordered" evidence="3">
    <location>
        <begin position="1"/>
        <end position="146"/>
    </location>
</feature>
<feature type="compositionally biased region" description="Polar residues" evidence="3">
    <location>
        <begin position="109"/>
        <end position="126"/>
    </location>
</feature>
<dbReference type="InterPro" id="IPR008937">
    <property type="entry name" value="Ras-like_GEF"/>
</dbReference>
<dbReference type="InterPro" id="IPR036964">
    <property type="entry name" value="RASGEF_cat_dom_sf"/>
</dbReference>
<dbReference type="Pfam" id="PF00617">
    <property type="entry name" value="RasGEF"/>
    <property type="match status" value="1"/>
</dbReference>
<evidence type="ECO:0000259" key="4">
    <source>
        <dbReference type="PROSITE" id="PS50009"/>
    </source>
</evidence>
<feature type="compositionally biased region" description="Polar residues" evidence="3">
    <location>
        <begin position="16"/>
        <end position="26"/>
    </location>
</feature>
<dbReference type="PANTHER" id="PTHR23113">
    <property type="entry name" value="GUANINE NUCLEOTIDE EXCHANGE FACTOR"/>
    <property type="match status" value="1"/>
</dbReference>
<keyword evidence="1 2" id="KW-0344">Guanine-nucleotide releasing factor</keyword>
<dbReference type="GO" id="GO:0007265">
    <property type="term" value="P:Ras protein signal transduction"/>
    <property type="evidence" value="ECO:0007669"/>
    <property type="project" value="TreeGrafter"/>
</dbReference>
<dbReference type="SUPFAM" id="SSF52540">
    <property type="entry name" value="P-loop containing nucleoside triphosphate hydrolases"/>
    <property type="match status" value="1"/>
</dbReference>
<dbReference type="Pfam" id="PF00618">
    <property type="entry name" value="RasGEF_N"/>
    <property type="match status" value="1"/>
</dbReference>
<feature type="region of interest" description="Disordered" evidence="3">
    <location>
        <begin position="370"/>
        <end position="424"/>
    </location>
</feature>
<evidence type="ECO:0000256" key="1">
    <source>
        <dbReference type="ARBA" id="ARBA00022658"/>
    </source>
</evidence>
<dbReference type="InterPro" id="IPR023578">
    <property type="entry name" value="Ras_GEF_dom_sf"/>
</dbReference>
<feature type="domain" description="N-terminal Ras-GEF" evidence="5">
    <location>
        <begin position="430"/>
        <end position="555"/>
    </location>
</feature>
<dbReference type="InterPro" id="IPR027417">
    <property type="entry name" value="P-loop_NTPase"/>
</dbReference>
<dbReference type="GO" id="GO:0005886">
    <property type="term" value="C:plasma membrane"/>
    <property type="evidence" value="ECO:0007669"/>
    <property type="project" value="TreeGrafter"/>
</dbReference>
<dbReference type="PROSITE" id="PS50212">
    <property type="entry name" value="RASGEF_NTER"/>
    <property type="match status" value="1"/>
</dbReference>
<dbReference type="OrthoDB" id="28357at2759"/>
<name>A0A6A6UBS5_9PEZI</name>
<reference evidence="6" key="1">
    <citation type="journal article" date="2020" name="Stud. Mycol.">
        <title>101 Dothideomycetes genomes: a test case for predicting lifestyles and emergence of pathogens.</title>
        <authorList>
            <person name="Haridas S."/>
            <person name="Albert R."/>
            <person name="Binder M."/>
            <person name="Bloem J."/>
            <person name="Labutti K."/>
            <person name="Salamov A."/>
            <person name="Andreopoulos B."/>
            <person name="Baker S."/>
            <person name="Barry K."/>
            <person name="Bills G."/>
            <person name="Bluhm B."/>
            <person name="Cannon C."/>
            <person name="Castanera R."/>
            <person name="Culley D."/>
            <person name="Daum C."/>
            <person name="Ezra D."/>
            <person name="Gonzalez J."/>
            <person name="Henrissat B."/>
            <person name="Kuo A."/>
            <person name="Liang C."/>
            <person name="Lipzen A."/>
            <person name="Lutzoni F."/>
            <person name="Magnuson J."/>
            <person name="Mondo S."/>
            <person name="Nolan M."/>
            <person name="Ohm R."/>
            <person name="Pangilinan J."/>
            <person name="Park H.-J."/>
            <person name="Ramirez L."/>
            <person name="Alfaro M."/>
            <person name="Sun H."/>
            <person name="Tritt A."/>
            <person name="Yoshinaga Y."/>
            <person name="Zwiers L.-H."/>
            <person name="Turgeon B."/>
            <person name="Goodwin S."/>
            <person name="Spatafora J."/>
            <person name="Crous P."/>
            <person name="Grigoriev I."/>
        </authorList>
    </citation>
    <scope>NUCLEOTIDE SEQUENCE</scope>
    <source>
        <strain evidence="6">CBS 115976</strain>
    </source>
</reference>
<dbReference type="SUPFAM" id="SSF48366">
    <property type="entry name" value="Ras GEF"/>
    <property type="match status" value="1"/>
</dbReference>
<dbReference type="AlphaFoldDB" id="A0A6A6UBS5"/>
<evidence type="ECO:0000313" key="7">
    <source>
        <dbReference type="Proteomes" id="UP000799302"/>
    </source>
</evidence>
<dbReference type="EMBL" id="MU004236">
    <property type="protein sequence ID" value="KAF2668558.1"/>
    <property type="molecule type" value="Genomic_DNA"/>
</dbReference>